<keyword evidence="10" id="KW-1185">Reference proteome</keyword>
<gene>
    <name evidence="9" type="ORF">GGQ55_002463</name>
</gene>
<dbReference type="AlphaFoldDB" id="A0A853CDU3"/>
<dbReference type="GO" id="GO:0005886">
    <property type="term" value="C:plasma membrane"/>
    <property type="evidence" value="ECO:0007669"/>
    <property type="project" value="UniProtKB-SubCell"/>
</dbReference>
<feature type="transmembrane region" description="Helical" evidence="7">
    <location>
        <begin position="283"/>
        <end position="303"/>
    </location>
</feature>
<name>A0A853CDU3_9ACTN</name>
<dbReference type="CDD" id="cd06173">
    <property type="entry name" value="MFS_MefA_like"/>
    <property type="match status" value="1"/>
</dbReference>
<dbReference type="RefSeq" id="WP_179717117.1">
    <property type="nucleotide sequence ID" value="NZ_JACBZT010000001.1"/>
</dbReference>
<evidence type="ECO:0000256" key="5">
    <source>
        <dbReference type="ARBA" id="ARBA00022989"/>
    </source>
</evidence>
<dbReference type="Gene3D" id="1.20.1250.20">
    <property type="entry name" value="MFS general substrate transporter like domains"/>
    <property type="match status" value="1"/>
</dbReference>
<comment type="subcellular location">
    <subcellularLocation>
        <location evidence="1">Cell membrane</location>
        <topology evidence="1">Multi-pass membrane protein</topology>
    </subcellularLocation>
</comment>
<accession>A0A853CDU3</accession>
<evidence type="ECO:0000256" key="2">
    <source>
        <dbReference type="ARBA" id="ARBA00022448"/>
    </source>
</evidence>
<dbReference type="PROSITE" id="PS50850">
    <property type="entry name" value="MFS"/>
    <property type="match status" value="1"/>
</dbReference>
<feature type="transmembrane region" description="Helical" evidence="7">
    <location>
        <begin position="378"/>
        <end position="396"/>
    </location>
</feature>
<feature type="transmembrane region" description="Helical" evidence="7">
    <location>
        <begin position="257"/>
        <end position="276"/>
    </location>
</feature>
<proteinExistence type="predicted"/>
<evidence type="ECO:0000313" key="10">
    <source>
        <dbReference type="Proteomes" id="UP000541969"/>
    </source>
</evidence>
<feature type="domain" description="Major facilitator superfamily (MFS) profile" evidence="8">
    <location>
        <begin position="222"/>
        <end position="404"/>
    </location>
</feature>
<evidence type="ECO:0000259" key="8">
    <source>
        <dbReference type="PROSITE" id="PS50850"/>
    </source>
</evidence>
<dbReference type="InterPro" id="IPR010290">
    <property type="entry name" value="TM_effector"/>
</dbReference>
<feature type="transmembrane region" description="Helical" evidence="7">
    <location>
        <begin position="46"/>
        <end position="65"/>
    </location>
</feature>
<evidence type="ECO:0000256" key="1">
    <source>
        <dbReference type="ARBA" id="ARBA00004651"/>
    </source>
</evidence>
<protein>
    <submittedName>
        <fullName evidence="9">MFS family permease</fullName>
    </submittedName>
</protein>
<evidence type="ECO:0000256" key="4">
    <source>
        <dbReference type="ARBA" id="ARBA00022692"/>
    </source>
</evidence>
<organism evidence="9 10">
    <name type="scientific">Petropleomorpha daqingensis</name>
    <dbReference type="NCBI Taxonomy" id="2026353"/>
    <lineage>
        <taxon>Bacteria</taxon>
        <taxon>Bacillati</taxon>
        <taxon>Actinomycetota</taxon>
        <taxon>Actinomycetes</taxon>
        <taxon>Geodermatophilales</taxon>
        <taxon>Geodermatophilaceae</taxon>
        <taxon>Petropleomorpha</taxon>
    </lineage>
</organism>
<feature type="transmembrane region" description="Helical" evidence="7">
    <location>
        <begin position="352"/>
        <end position="372"/>
    </location>
</feature>
<feature type="transmembrane region" description="Helical" evidence="7">
    <location>
        <begin position="309"/>
        <end position="331"/>
    </location>
</feature>
<feature type="transmembrane region" description="Helical" evidence="7">
    <location>
        <begin position="224"/>
        <end position="245"/>
    </location>
</feature>
<comment type="caution">
    <text evidence="9">The sequence shown here is derived from an EMBL/GenBank/DDBJ whole genome shotgun (WGS) entry which is preliminary data.</text>
</comment>
<evidence type="ECO:0000313" key="9">
    <source>
        <dbReference type="EMBL" id="NYJ06185.1"/>
    </source>
</evidence>
<dbReference type="InterPro" id="IPR020846">
    <property type="entry name" value="MFS_dom"/>
</dbReference>
<feature type="transmembrane region" description="Helical" evidence="7">
    <location>
        <begin position="170"/>
        <end position="189"/>
    </location>
</feature>
<keyword evidence="2" id="KW-0813">Transport</keyword>
<keyword evidence="3" id="KW-1003">Cell membrane</keyword>
<dbReference type="InterPro" id="IPR036259">
    <property type="entry name" value="MFS_trans_sf"/>
</dbReference>
<keyword evidence="5 7" id="KW-1133">Transmembrane helix</keyword>
<dbReference type="EMBL" id="JACBZT010000001">
    <property type="protein sequence ID" value="NYJ06185.1"/>
    <property type="molecule type" value="Genomic_DNA"/>
</dbReference>
<dbReference type="Proteomes" id="UP000541969">
    <property type="component" value="Unassembled WGS sequence"/>
</dbReference>
<reference evidence="9 10" key="1">
    <citation type="submission" date="2020-07" db="EMBL/GenBank/DDBJ databases">
        <title>Sequencing the genomes of 1000 actinobacteria strains.</title>
        <authorList>
            <person name="Klenk H.-P."/>
        </authorList>
    </citation>
    <scope>NUCLEOTIDE SEQUENCE [LARGE SCALE GENOMIC DNA]</scope>
    <source>
        <strain evidence="9 10">DSM 104001</strain>
    </source>
</reference>
<evidence type="ECO:0000256" key="7">
    <source>
        <dbReference type="SAM" id="Phobius"/>
    </source>
</evidence>
<keyword evidence="4 7" id="KW-0812">Transmembrane</keyword>
<keyword evidence="6 7" id="KW-0472">Membrane</keyword>
<dbReference type="Pfam" id="PF05977">
    <property type="entry name" value="MFS_3"/>
    <property type="match status" value="1"/>
</dbReference>
<feature type="transmembrane region" description="Helical" evidence="7">
    <location>
        <begin position="144"/>
        <end position="164"/>
    </location>
</feature>
<evidence type="ECO:0000256" key="3">
    <source>
        <dbReference type="ARBA" id="ARBA00022475"/>
    </source>
</evidence>
<sequence length="404" mass="42013">MQDVRTRLPGDFWRVCVAAVVSHLGSGASGTASALLAASLTRAPRAVALVGVCSGLPWLLFALHTGTLADRWDRKRAMWLCDLASAVQFAVLAVTVVTGRANLAVLCVVAFGTATVSTLFDSASQAALPSLVPTPLLDRANSRFYAGTVLTGFLLGPPLGSWAFGLAPALPFGLDVVSFLGSAALILGVRTRIRATDEDRDTTGITRQIAVGLRWLWRHRQLRALVVLLTVWNLAETATIAVLVLYVLEVLHVGPSFYGLLLSGLAVGGLAGSAAAPWLRRRLGLGGVIAGTVVLSVMAYLLLALTTTPWIAVLLLGLIGFAAFAFNVVSASYRGEAVPDHLRGRVYSAYRFATWGVTPIGAALGGVVAAAFGLPAVFAATAAVLAAVAVVTLPSLTNARLAAP</sequence>
<dbReference type="SUPFAM" id="SSF103473">
    <property type="entry name" value="MFS general substrate transporter"/>
    <property type="match status" value="1"/>
</dbReference>
<dbReference type="PANTHER" id="PTHR23513:SF6">
    <property type="entry name" value="MAJOR FACILITATOR SUPERFAMILY ASSOCIATED DOMAIN-CONTAINING PROTEIN"/>
    <property type="match status" value="1"/>
</dbReference>
<evidence type="ECO:0000256" key="6">
    <source>
        <dbReference type="ARBA" id="ARBA00023136"/>
    </source>
</evidence>
<dbReference type="GO" id="GO:0022857">
    <property type="term" value="F:transmembrane transporter activity"/>
    <property type="evidence" value="ECO:0007669"/>
    <property type="project" value="InterPro"/>
</dbReference>
<dbReference type="PANTHER" id="PTHR23513">
    <property type="entry name" value="INTEGRAL MEMBRANE EFFLUX PROTEIN-RELATED"/>
    <property type="match status" value="1"/>
</dbReference>